<dbReference type="PROSITE" id="PS51352">
    <property type="entry name" value="THIOREDOXIN_2"/>
    <property type="match status" value="1"/>
</dbReference>
<evidence type="ECO:0000256" key="2">
    <source>
        <dbReference type="ARBA" id="ARBA00022748"/>
    </source>
</evidence>
<dbReference type="PANTHER" id="PTHR42852">
    <property type="entry name" value="THIOL:DISULFIDE INTERCHANGE PROTEIN DSBE"/>
    <property type="match status" value="1"/>
</dbReference>
<reference evidence="7 8" key="1">
    <citation type="submission" date="2019-08" db="EMBL/GenBank/DDBJ databases">
        <title>Deep-cultivation of Planctomycetes and their phenomic and genomic characterization uncovers novel biology.</title>
        <authorList>
            <person name="Wiegand S."/>
            <person name="Jogler M."/>
            <person name="Boedeker C."/>
            <person name="Pinto D."/>
            <person name="Vollmers J."/>
            <person name="Rivas-Marin E."/>
            <person name="Kohn T."/>
            <person name="Peeters S.H."/>
            <person name="Heuer A."/>
            <person name="Rast P."/>
            <person name="Oberbeckmann S."/>
            <person name="Bunk B."/>
            <person name="Jeske O."/>
            <person name="Meyerdierks A."/>
            <person name="Storesund J.E."/>
            <person name="Kallscheuer N."/>
            <person name="Luecker S."/>
            <person name="Lage O.M."/>
            <person name="Pohl T."/>
            <person name="Merkel B.J."/>
            <person name="Hornburger P."/>
            <person name="Mueller R.-W."/>
            <person name="Bruemmer F."/>
            <person name="Labrenz M."/>
            <person name="Spormann A.M."/>
            <person name="Op den Camp H."/>
            <person name="Overmann J."/>
            <person name="Amann R."/>
            <person name="Jetten M.S.M."/>
            <person name="Mascher T."/>
            <person name="Medema M.H."/>
            <person name="Devos D.P."/>
            <person name="Kaster A.-K."/>
            <person name="Ovreas L."/>
            <person name="Rohde M."/>
            <person name="Galperin M.Y."/>
            <person name="Jogler C."/>
        </authorList>
    </citation>
    <scope>NUCLEOTIDE SEQUENCE [LARGE SCALE GENOMIC DNA]</scope>
    <source>
        <strain evidence="7 8">UC8</strain>
    </source>
</reference>
<dbReference type="SUPFAM" id="SSF52833">
    <property type="entry name" value="Thioredoxin-like"/>
    <property type="match status" value="1"/>
</dbReference>
<dbReference type="PANTHER" id="PTHR42852:SF6">
    <property type="entry name" value="THIOL:DISULFIDE INTERCHANGE PROTEIN DSBE"/>
    <property type="match status" value="1"/>
</dbReference>
<organism evidence="7 8">
    <name type="scientific">Roseimaritima ulvae</name>
    <dbReference type="NCBI Taxonomy" id="980254"/>
    <lineage>
        <taxon>Bacteria</taxon>
        <taxon>Pseudomonadati</taxon>
        <taxon>Planctomycetota</taxon>
        <taxon>Planctomycetia</taxon>
        <taxon>Pirellulales</taxon>
        <taxon>Pirellulaceae</taxon>
        <taxon>Roseimaritima</taxon>
    </lineage>
</organism>
<dbReference type="GO" id="GO:0016491">
    <property type="term" value="F:oxidoreductase activity"/>
    <property type="evidence" value="ECO:0007669"/>
    <property type="project" value="InterPro"/>
</dbReference>
<evidence type="ECO:0000256" key="1">
    <source>
        <dbReference type="ARBA" id="ARBA00004196"/>
    </source>
</evidence>
<dbReference type="KEGG" id="rul:UC8_46090"/>
<dbReference type="InterPro" id="IPR013740">
    <property type="entry name" value="Redoxin"/>
</dbReference>
<evidence type="ECO:0000313" key="8">
    <source>
        <dbReference type="Proteomes" id="UP000325286"/>
    </source>
</evidence>
<feature type="chain" id="PRO_5022755210" evidence="5">
    <location>
        <begin position="24"/>
        <end position="491"/>
    </location>
</feature>
<dbReference type="OrthoDB" id="288837at2"/>
<name>A0A5B9QXF9_9BACT</name>
<evidence type="ECO:0000313" key="7">
    <source>
        <dbReference type="EMBL" id="QEG42569.1"/>
    </source>
</evidence>
<evidence type="ECO:0000256" key="5">
    <source>
        <dbReference type="SAM" id="SignalP"/>
    </source>
</evidence>
<keyword evidence="5" id="KW-0732">Signal</keyword>
<feature type="domain" description="Thioredoxin" evidence="6">
    <location>
        <begin position="324"/>
        <end position="490"/>
    </location>
</feature>
<dbReference type="GO" id="GO:0017004">
    <property type="term" value="P:cytochrome complex assembly"/>
    <property type="evidence" value="ECO:0007669"/>
    <property type="project" value="UniProtKB-KW"/>
</dbReference>
<accession>A0A5B9QXF9</accession>
<dbReference type="AlphaFoldDB" id="A0A5B9QXF9"/>
<dbReference type="InterPro" id="IPR050553">
    <property type="entry name" value="Thioredoxin_ResA/DsbE_sf"/>
</dbReference>
<evidence type="ECO:0000256" key="4">
    <source>
        <dbReference type="ARBA" id="ARBA00023284"/>
    </source>
</evidence>
<evidence type="ECO:0000259" key="6">
    <source>
        <dbReference type="PROSITE" id="PS51352"/>
    </source>
</evidence>
<keyword evidence="4" id="KW-0676">Redox-active center</keyword>
<dbReference type="Proteomes" id="UP000325286">
    <property type="component" value="Chromosome"/>
</dbReference>
<keyword evidence="8" id="KW-1185">Reference proteome</keyword>
<comment type="subcellular location">
    <subcellularLocation>
        <location evidence="1">Cell envelope</location>
    </subcellularLocation>
</comment>
<dbReference type="RefSeq" id="WP_068142008.1">
    <property type="nucleotide sequence ID" value="NZ_CP042914.1"/>
</dbReference>
<sequence length="491" mass="53629" precursor="true">MTYTKPTLLSLALFCLPAMTALAQDPAAAPPADAAAEQAAEQPSDLALQVQQLIADDQLDEAVAVLDEAEAEQLQGSALAKLRQQIAVKYAAERKFTQATEQMQKGFDAQLKQTQSVQDALQLASQAQLLNRFAERSNAEAGREAIKQALQRCQQLAAENASDELVLPITQLLSNHAVDLARAGQADEARALVAAEAERIAESFDADQPSEAAAYAHISLLTLLASRSPLGPADEAYAAQLETALETAMEAFPESRRLRMQYVNSQGMRIASSYRDAPDAAAQRIAKVLDRMGKYSDDDPNLSGMLARIKSYESRIAAAKKQVEMIGKPAPPLQIDAWANVENDGEGLADSLKGKVVLYDFWAVWCGPCIATFPHLREWRAEFAEQGFEVVGITRYYGYEWDEEAGRAKRGEDVEPETERQAIAQFLQSKDMQHPTIFTPKDSTLQKEYGVTGIPHAVLVDREGKVQMIKVGSGSANAEALHEKIQELLAE</sequence>
<proteinExistence type="predicted"/>
<dbReference type="GO" id="GO:0030313">
    <property type="term" value="C:cell envelope"/>
    <property type="evidence" value="ECO:0007669"/>
    <property type="project" value="UniProtKB-SubCell"/>
</dbReference>
<protein>
    <submittedName>
        <fullName evidence="7">Thiol-disulfide oxidoreductase ResA</fullName>
    </submittedName>
</protein>
<gene>
    <name evidence="7" type="primary">resA_11</name>
    <name evidence="7" type="ORF">UC8_46090</name>
</gene>
<dbReference type="InterPro" id="IPR036249">
    <property type="entry name" value="Thioredoxin-like_sf"/>
</dbReference>
<dbReference type="Pfam" id="PF08534">
    <property type="entry name" value="Redoxin"/>
    <property type="match status" value="1"/>
</dbReference>
<dbReference type="InterPro" id="IPR013766">
    <property type="entry name" value="Thioredoxin_domain"/>
</dbReference>
<dbReference type="Gene3D" id="3.40.30.10">
    <property type="entry name" value="Glutaredoxin"/>
    <property type="match status" value="1"/>
</dbReference>
<keyword evidence="2" id="KW-0201">Cytochrome c-type biogenesis</keyword>
<feature type="signal peptide" evidence="5">
    <location>
        <begin position="1"/>
        <end position="23"/>
    </location>
</feature>
<keyword evidence="3" id="KW-1015">Disulfide bond</keyword>
<dbReference type="CDD" id="cd02966">
    <property type="entry name" value="TlpA_like_family"/>
    <property type="match status" value="1"/>
</dbReference>
<evidence type="ECO:0000256" key="3">
    <source>
        <dbReference type="ARBA" id="ARBA00023157"/>
    </source>
</evidence>
<dbReference type="EMBL" id="CP042914">
    <property type="protein sequence ID" value="QEG42569.1"/>
    <property type="molecule type" value="Genomic_DNA"/>
</dbReference>